<dbReference type="SUPFAM" id="SSF51045">
    <property type="entry name" value="WW domain"/>
    <property type="match status" value="2"/>
</dbReference>
<dbReference type="OrthoDB" id="3946656at2759"/>
<feature type="compositionally biased region" description="Polar residues" evidence="1">
    <location>
        <begin position="102"/>
        <end position="115"/>
    </location>
</feature>
<feature type="compositionally biased region" description="Low complexity" evidence="1">
    <location>
        <begin position="83"/>
        <end position="93"/>
    </location>
</feature>
<feature type="compositionally biased region" description="Polar residues" evidence="1">
    <location>
        <begin position="122"/>
        <end position="134"/>
    </location>
</feature>
<feature type="compositionally biased region" description="Polar residues" evidence="1">
    <location>
        <begin position="805"/>
        <end position="825"/>
    </location>
</feature>
<feature type="compositionally biased region" description="Polar residues" evidence="1">
    <location>
        <begin position="307"/>
        <end position="335"/>
    </location>
</feature>
<keyword evidence="4" id="KW-1185">Reference proteome</keyword>
<feature type="region of interest" description="Disordered" evidence="1">
    <location>
        <begin position="522"/>
        <end position="547"/>
    </location>
</feature>
<evidence type="ECO:0000259" key="2">
    <source>
        <dbReference type="PROSITE" id="PS50020"/>
    </source>
</evidence>
<feature type="compositionally biased region" description="Polar residues" evidence="1">
    <location>
        <begin position="778"/>
        <end position="798"/>
    </location>
</feature>
<proteinExistence type="predicted"/>
<evidence type="ECO:0000256" key="1">
    <source>
        <dbReference type="SAM" id="MobiDB-lite"/>
    </source>
</evidence>
<dbReference type="PROSITE" id="PS50020">
    <property type="entry name" value="WW_DOMAIN_2"/>
    <property type="match status" value="2"/>
</dbReference>
<feature type="region of interest" description="Disordered" evidence="1">
    <location>
        <begin position="1"/>
        <end position="203"/>
    </location>
</feature>
<dbReference type="AlphaFoldDB" id="A0A6G1GPG9"/>
<accession>A0A6G1GPG9</accession>
<dbReference type="SMART" id="SM00456">
    <property type="entry name" value="WW"/>
    <property type="match status" value="2"/>
</dbReference>
<dbReference type="InterPro" id="IPR036020">
    <property type="entry name" value="WW_dom_sf"/>
</dbReference>
<feature type="region of interest" description="Disordered" evidence="1">
    <location>
        <begin position="307"/>
        <end position="498"/>
    </location>
</feature>
<feature type="domain" description="WW" evidence="2">
    <location>
        <begin position="742"/>
        <end position="775"/>
    </location>
</feature>
<feature type="region of interest" description="Disordered" evidence="1">
    <location>
        <begin position="774"/>
        <end position="832"/>
    </location>
</feature>
<feature type="compositionally biased region" description="Polar residues" evidence="1">
    <location>
        <begin position="559"/>
        <end position="581"/>
    </location>
</feature>
<feature type="compositionally biased region" description="Polar residues" evidence="1">
    <location>
        <begin position="46"/>
        <end position="62"/>
    </location>
</feature>
<feature type="compositionally biased region" description="Low complexity" evidence="1">
    <location>
        <begin position="344"/>
        <end position="363"/>
    </location>
</feature>
<feature type="compositionally biased region" description="Polar residues" evidence="1">
    <location>
        <begin position="170"/>
        <end position="201"/>
    </location>
</feature>
<feature type="compositionally biased region" description="Polar residues" evidence="1">
    <location>
        <begin position="946"/>
        <end position="963"/>
    </location>
</feature>
<dbReference type="Gene3D" id="2.20.70.10">
    <property type="match status" value="2"/>
</dbReference>
<dbReference type="PROSITE" id="PS01159">
    <property type="entry name" value="WW_DOMAIN_1"/>
    <property type="match status" value="1"/>
</dbReference>
<evidence type="ECO:0000313" key="4">
    <source>
        <dbReference type="Proteomes" id="UP000800041"/>
    </source>
</evidence>
<feature type="region of interest" description="Disordered" evidence="1">
    <location>
        <begin position="559"/>
        <end position="583"/>
    </location>
</feature>
<feature type="region of interest" description="Disordered" evidence="1">
    <location>
        <begin position="944"/>
        <end position="963"/>
    </location>
</feature>
<feature type="compositionally biased region" description="Low complexity" evidence="1">
    <location>
        <begin position="1077"/>
        <end position="1086"/>
    </location>
</feature>
<sequence length="1206" mass="127863">MQIQQQQHQPPGAFTEGAQAGPPLSRKPIPTRNALGPVIPGPPAQYNPNLSAPQANPTQSFAGQPHPGWANGQPMPPSGYSGGLPPSLSPGQPVGTPHPIPYSQNGNQQQTNMQPGSFPAQYIQNVPLGSQFPQNHGPIQPNPPPMASQYASPPLQYVQSQLQARDPRTAQANHTSSVQWPQASGQMQPSPLQTQASNSVQGGLMYSPRASQQLPPAQYHELPAQIPVLRNLNGNQPPLNLSQTTSGYPNAVAATPTSNHAYNQAPHGSHTLAPMPSSLAKSLPPLGPTGASTPAPGAYVQFINPPVQQSQGHPQMSSVPYNGETTQPPMSQQVGCQGHPPNPSFSQQAPPMSAPPSQDSAQPVRYAAHSGQPGIAGATPNPNFPPTTPMQFPTQPPAQSNTVPMQYINLNLPSSTDLQSPASNPQPSTIGGQTTQTGYQTSSAPNGPPPGNNAYPPVSHPVHSHGLAPALPSHPSIQYSPAGQNNGTNLGASGMSGHPSQPIPVSVIPGSVLIQQPVPKRVSPQPFTPSPQANYVSHPPHAPTSPMVTGLNNLHLERQTSTQTESSAMSHRTGSSISSLPTPVYTPGTPWNNATPTPYEQTGPSDYFFSCSHCKAAITGNTSFFECLICAFASITAQFCVSCYTTEAASNNHPHDKSYYICHSDPTINVPGVSSQKWTVRRNASGRHWYQFHDHKTKTHVKPRTAISSTNSTGWEQRKNQDGRAFYYNVKTQDSSYSRPAAMLPEGWKEVKTPDGVPFYVHDLLELATWTVPGDQPVETNSNGVKNRSLSVASTGSSRKAVGSLPNTPTVRNGSQGSIAHNQLPGSSSSRGVSGNNKFWFDGRSAAAGGGVMATTKAVASMTTQSLKDTGKKMKKSKALKGVTLGSGMFMAGRLIKTLSALDGGDCDFGDDDFTFGGGSDEDVEVEEQSEQCAVAQEQLPMEQQPMYSQEQQPEPQPMYNQEPQQAYAQEPMYQQQTYEQPVYQQQDFGQQQSFDSGPPAEPQYYEQTPYEQPGAVDQQPPPQETNPTQYQAATDCSGQQAPEDFATPPSQEPYAAGVGPWFPDAGQDAASEPVSTGTETATSGGTTCGDGAVPANTYMDGMPAESYSTMATDPSVAAAQANFDQVMQEQQAVYDQALEQSQQAAATAPVGYDQSMYQTSAANTSVDANAAQLAMEERGRLNALTLIDGGTVVEEPATGTAADLI</sequence>
<feature type="compositionally biased region" description="Polar residues" evidence="1">
    <location>
        <begin position="398"/>
        <end position="427"/>
    </location>
</feature>
<feature type="domain" description="WW" evidence="2">
    <location>
        <begin position="709"/>
        <end position="742"/>
    </location>
</feature>
<dbReference type="EMBL" id="ML977181">
    <property type="protein sequence ID" value="KAF1982700.1"/>
    <property type="molecule type" value="Genomic_DNA"/>
</dbReference>
<dbReference type="InterPro" id="IPR001202">
    <property type="entry name" value="WW_dom"/>
</dbReference>
<name>A0A6G1GPG9_9PEZI</name>
<evidence type="ECO:0000313" key="3">
    <source>
        <dbReference type="EMBL" id="KAF1982700.1"/>
    </source>
</evidence>
<reference evidence="3" key="1">
    <citation type="journal article" date="2020" name="Stud. Mycol.">
        <title>101 Dothideomycetes genomes: a test case for predicting lifestyles and emergence of pathogens.</title>
        <authorList>
            <person name="Haridas S."/>
            <person name="Albert R."/>
            <person name="Binder M."/>
            <person name="Bloem J."/>
            <person name="Labutti K."/>
            <person name="Salamov A."/>
            <person name="Andreopoulos B."/>
            <person name="Baker S."/>
            <person name="Barry K."/>
            <person name="Bills G."/>
            <person name="Bluhm B."/>
            <person name="Cannon C."/>
            <person name="Castanera R."/>
            <person name="Culley D."/>
            <person name="Daum C."/>
            <person name="Ezra D."/>
            <person name="Gonzalez J."/>
            <person name="Henrissat B."/>
            <person name="Kuo A."/>
            <person name="Liang C."/>
            <person name="Lipzen A."/>
            <person name="Lutzoni F."/>
            <person name="Magnuson J."/>
            <person name="Mondo S."/>
            <person name="Nolan M."/>
            <person name="Ohm R."/>
            <person name="Pangilinan J."/>
            <person name="Park H.-J."/>
            <person name="Ramirez L."/>
            <person name="Alfaro M."/>
            <person name="Sun H."/>
            <person name="Tritt A."/>
            <person name="Yoshinaga Y."/>
            <person name="Zwiers L.-H."/>
            <person name="Turgeon B."/>
            <person name="Goodwin S."/>
            <person name="Spatafora J."/>
            <person name="Crous P."/>
            <person name="Grigoriev I."/>
        </authorList>
    </citation>
    <scope>NUCLEOTIDE SEQUENCE</scope>
    <source>
        <strain evidence="3">CBS 113979</strain>
    </source>
</reference>
<feature type="region of interest" description="Disordered" evidence="1">
    <location>
        <begin position="1012"/>
        <end position="1093"/>
    </location>
</feature>
<organism evidence="3 4">
    <name type="scientific">Aulographum hederae CBS 113979</name>
    <dbReference type="NCBI Taxonomy" id="1176131"/>
    <lineage>
        <taxon>Eukaryota</taxon>
        <taxon>Fungi</taxon>
        <taxon>Dikarya</taxon>
        <taxon>Ascomycota</taxon>
        <taxon>Pezizomycotina</taxon>
        <taxon>Dothideomycetes</taxon>
        <taxon>Pleosporomycetidae</taxon>
        <taxon>Aulographales</taxon>
        <taxon>Aulographaceae</taxon>
    </lineage>
</organism>
<protein>
    <recommendedName>
        <fullName evidence="2">WW domain-containing protein</fullName>
    </recommendedName>
</protein>
<dbReference type="Proteomes" id="UP000800041">
    <property type="component" value="Unassembled WGS sequence"/>
</dbReference>
<feature type="compositionally biased region" description="Low complexity" evidence="1">
    <location>
        <begin position="428"/>
        <end position="445"/>
    </location>
</feature>
<feature type="compositionally biased region" description="Polar residues" evidence="1">
    <location>
        <begin position="475"/>
        <end position="491"/>
    </location>
</feature>
<dbReference type="CDD" id="cd00201">
    <property type="entry name" value="WW"/>
    <property type="match status" value="2"/>
</dbReference>
<gene>
    <name evidence="3" type="ORF">K402DRAFT_457061</name>
</gene>